<dbReference type="Proteomes" id="UP001589646">
    <property type="component" value="Unassembled WGS sequence"/>
</dbReference>
<proteinExistence type="predicted"/>
<accession>A0ABV5PSA0</accession>
<keyword evidence="3" id="KW-1185">Reference proteome</keyword>
<organism evidence="2 3">
    <name type="scientific">Nonomuraea roseola</name>
    <dbReference type="NCBI Taxonomy" id="46179"/>
    <lineage>
        <taxon>Bacteria</taxon>
        <taxon>Bacillati</taxon>
        <taxon>Actinomycetota</taxon>
        <taxon>Actinomycetes</taxon>
        <taxon>Streptosporangiales</taxon>
        <taxon>Streptosporangiaceae</taxon>
        <taxon>Nonomuraea</taxon>
    </lineage>
</organism>
<protein>
    <submittedName>
        <fullName evidence="2">Uncharacterized protein</fullName>
    </submittedName>
</protein>
<evidence type="ECO:0000256" key="1">
    <source>
        <dbReference type="SAM" id="MobiDB-lite"/>
    </source>
</evidence>
<reference evidence="2 3" key="1">
    <citation type="submission" date="2024-09" db="EMBL/GenBank/DDBJ databases">
        <authorList>
            <person name="Sun Q."/>
            <person name="Mori K."/>
        </authorList>
    </citation>
    <scope>NUCLEOTIDE SEQUENCE [LARGE SCALE GENOMIC DNA]</scope>
    <source>
        <strain evidence="2 3">JCM 3323</strain>
    </source>
</reference>
<comment type="caution">
    <text evidence="2">The sequence shown here is derived from an EMBL/GenBank/DDBJ whole genome shotgun (WGS) entry which is preliminary data.</text>
</comment>
<feature type="region of interest" description="Disordered" evidence="1">
    <location>
        <begin position="1"/>
        <end position="21"/>
    </location>
</feature>
<feature type="compositionally biased region" description="Basic and acidic residues" evidence="1">
    <location>
        <begin position="9"/>
        <end position="21"/>
    </location>
</feature>
<sequence length="52" mass="5604">MARVLPGHADPEPHDGRVRERDTLIGCGVGRRVMSWENTGCGSMRAGGAPMR</sequence>
<gene>
    <name evidence="2" type="ORF">ACFFRN_05665</name>
</gene>
<name>A0ABV5PSA0_9ACTN</name>
<evidence type="ECO:0000313" key="2">
    <source>
        <dbReference type="EMBL" id="MFB9526097.1"/>
    </source>
</evidence>
<dbReference type="EMBL" id="JBHMCE010000002">
    <property type="protein sequence ID" value="MFB9526097.1"/>
    <property type="molecule type" value="Genomic_DNA"/>
</dbReference>
<evidence type="ECO:0000313" key="3">
    <source>
        <dbReference type="Proteomes" id="UP001589646"/>
    </source>
</evidence>
<dbReference type="RefSeq" id="WP_346122901.1">
    <property type="nucleotide sequence ID" value="NZ_BAAAXC010000014.1"/>
</dbReference>